<feature type="domain" description="Peptidase M28" evidence="10">
    <location>
        <begin position="126"/>
        <end position="313"/>
    </location>
</feature>
<sequence length="798" mass="82321">MRGVPTIEAADRTPARPVRRGWAALAAVLALAATGVLAAQSVRPPAALAPDAPVAEFSAGRAFAHVRTIAAEPHVAGSAANDAVRAHLLTTLRGLGLSPEVQDTVTAQGARLSSSAGGVGMARVRNVVALWPGTASTGRIFLVAHYDSAQTGPGANDDAAGTAAILEAARALTSGPRLRNDVVFVLTDAEEACLCGAQAFVEQHPLARARGVVLNLEARGSAGPAIMFETAAANAALVGVFAGAPEPVGTSFAVEVYRRLPNNTDFTAFREHGFTGLNSAYIDGAAVYHAPMDTPDSMDIDSLQHHGVNVLALTRDLGNRDLPGLRSTGDATYFPVPGALVHYPSSWTWPLAAAALLAVLVLGWLARRRGMATAPRLLGAFGLALVPVLAVPALAQLLWITIKFIRPGYAEMPIDPYRPWWYRLAILALTAAVVCAWYAPLRRRLGPAALVVAGLAWAAVLGLVLAALAPGGSYLTALPALAGGVAGIAAVLLRGGGRGPLGGWAPVLAVTLGAAAATVVLLPAMLMFFPAMGMNRAAAGAVFAVLLAMVLLPVVDLLHPEAGGQRGLDALRARRRGALPALAATVALVVCTAAGLATDRFDRTHPAPTHLMYALDADTNQARWLSESRTPSAWTAQYVGGDPAPVTDTLPGFGDEKLRSGPALPAALPAPALTKIADTTTGDRRTVTLTLVPQRPVRLVTLHVGAQARVLSATAGARPVPVARTDGAWGFGFVFHAPPAAGIEVTLTVPVGAPLRLRAMDASDGLTALPGFRPRPADVGVVGSHSSEMLAVAKTYTF</sequence>
<evidence type="ECO:0000256" key="4">
    <source>
        <dbReference type="ARBA" id="ARBA00017435"/>
    </source>
</evidence>
<feature type="transmembrane region" description="Helical" evidence="9">
    <location>
        <begin position="537"/>
        <end position="558"/>
    </location>
</feature>
<keyword evidence="7" id="KW-0325">Glycoprotein</keyword>
<dbReference type="RefSeq" id="WP_123678307.1">
    <property type="nucleotide sequence ID" value="NZ_RJKL01000001.1"/>
</dbReference>
<evidence type="ECO:0000256" key="2">
    <source>
        <dbReference type="ARBA" id="ARBA00004128"/>
    </source>
</evidence>
<evidence type="ECO:0000313" key="11">
    <source>
        <dbReference type="EMBL" id="ROP30379.1"/>
    </source>
</evidence>
<evidence type="ECO:0000256" key="6">
    <source>
        <dbReference type="ARBA" id="ARBA00022989"/>
    </source>
</evidence>
<dbReference type="Pfam" id="PF04389">
    <property type="entry name" value="Peptidase_M28"/>
    <property type="match status" value="1"/>
</dbReference>
<evidence type="ECO:0000256" key="1">
    <source>
        <dbReference type="ARBA" id="ARBA00003273"/>
    </source>
</evidence>
<organism evidence="11 12">
    <name type="scientific">Couchioplanes caeruleus</name>
    <dbReference type="NCBI Taxonomy" id="56438"/>
    <lineage>
        <taxon>Bacteria</taxon>
        <taxon>Bacillati</taxon>
        <taxon>Actinomycetota</taxon>
        <taxon>Actinomycetes</taxon>
        <taxon>Micromonosporales</taxon>
        <taxon>Micromonosporaceae</taxon>
        <taxon>Couchioplanes</taxon>
    </lineage>
</organism>
<dbReference type="OrthoDB" id="9778250at2"/>
<feature type="transmembrane region" description="Helical" evidence="9">
    <location>
        <begin position="448"/>
        <end position="468"/>
    </location>
</feature>
<dbReference type="PANTHER" id="PTHR12147">
    <property type="entry name" value="METALLOPEPTIDASE M28 FAMILY MEMBER"/>
    <property type="match status" value="1"/>
</dbReference>
<comment type="caution">
    <text evidence="11">The sequence shown here is derived from an EMBL/GenBank/DDBJ whole genome shotgun (WGS) entry which is preliminary data.</text>
</comment>
<reference evidence="11 12" key="1">
    <citation type="submission" date="2018-11" db="EMBL/GenBank/DDBJ databases">
        <title>Sequencing the genomes of 1000 actinobacteria strains.</title>
        <authorList>
            <person name="Klenk H.-P."/>
        </authorList>
    </citation>
    <scope>NUCLEOTIDE SEQUENCE [LARGE SCALE GENOMIC DNA]</scope>
    <source>
        <strain evidence="11 12">DSM 43634</strain>
    </source>
</reference>
<dbReference type="GO" id="GO:0005774">
    <property type="term" value="C:vacuolar membrane"/>
    <property type="evidence" value="ECO:0007669"/>
    <property type="project" value="UniProtKB-SubCell"/>
</dbReference>
<feature type="transmembrane region" description="Helical" evidence="9">
    <location>
        <begin position="578"/>
        <end position="597"/>
    </location>
</feature>
<evidence type="ECO:0000256" key="9">
    <source>
        <dbReference type="SAM" id="Phobius"/>
    </source>
</evidence>
<dbReference type="SUPFAM" id="SSF53187">
    <property type="entry name" value="Zn-dependent exopeptidases"/>
    <property type="match status" value="1"/>
</dbReference>
<dbReference type="AlphaFoldDB" id="A0A3N1GJJ1"/>
<evidence type="ECO:0000256" key="7">
    <source>
        <dbReference type="ARBA" id="ARBA00023180"/>
    </source>
</evidence>
<feature type="transmembrane region" description="Helical" evidence="9">
    <location>
        <begin position="377"/>
        <end position="400"/>
    </location>
</feature>
<protein>
    <recommendedName>
        <fullName evidence="4">Vacuolar membrane protease</fullName>
    </recommendedName>
    <alternativeName>
        <fullName evidence="8">FXNA-related family protease 1</fullName>
    </alternativeName>
</protein>
<name>A0A3N1GJJ1_9ACTN</name>
<comment type="function">
    <text evidence="1">May be involved in vacuolar sorting and osmoregulation.</text>
</comment>
<dbReference type="Proteomes" id="UP000271683">
    <property type="component" value="Unassembled WGS sequence"/>
</dbReference>
<keyword evidence="5" id="KW-0926">Vacuole</keyword>
<feature type="transmembrane region" description="Helical" evidence="9">
    <location>
        <begin position="474"/>
        <end position="493"/>
    </location>
</feature>
<evidence type="ECO:0000259" key="10">
    <source>
        <dbReference type="Pfam" id="PF04389"/>
    </source>
</evidence>
<dbReference type="PANTHER" id="PTHR12147:SF58">
    <property type="entry name" value="VACUOLAR MEMBRANE PROTEASE"/>
    <property type="match status" value="1"/>
</dbReference>
<keyword evidence="9" id="KW-0472">Membrane</keyword>
<dbReference type="EMBL" id="RJKL01000001">
    <property type="protein sequence ID" value="ROP30379.1"/>
    <property type="molecule type" value="Genomic_DNA"/>
</dbReference>
<dbReference type="GO" id="GO:0006508">
    <property type="term" value="P:proteolysis"/>
    <property type="evidence" value="ECO:0007669"/>
    <property type="project" value="InterPro"/>
</dbReference>
<proteinExistence type="inferred from homology"/>
<dbReference type="GO" id="GO:0008235">
    <property type="term" value="F:metalloexopeptidase activity"/>
    <property type="evidence" value="ECO:0007669"/>
    <property type="project" value="InterPro"/>
</dbReference>
<evidence type="ECO:0000256" key="5">
    <source>
        <dbReference type="ARBA" id="ARBA00022554"/>
    </source>
</evidence>
<comment type="subcellular location">
    <subcellularLocation>
        <location evidence="2">Vacuole membrane</location>
        <topology evidence="2">Multi-pass membrane protein</topology>
    </subcellularLocation>
</comment>
<keyword evidence="9" id="KW-0812">Transmembrane</keyword>
<evidence type="ECO:0000313" key="12">
    <source>
        <dbReference type="Proteomes" id="UP000271683"/>
    </source>
</evidence>
<comment type="similarity">
    <text evidence="3">Belongs to the peptidase M28 family.</text>
</comment>
<evidence type="ECO:0000256" key="3">
    <source>
        <dbReference type="ARBA" id="ARBA00010918"/>
    </source>
</evidence>
<dbReference type="InterPro" id="IPR007484">
    <property type="entry name" value="Peptidase_M28"/>
</dbReference>
<dbReference type="InterPro" id="IPR045175">
    <property type="entry name" value="M28_fam"/>
</dbReference>
<feature type="transmembrane region" description="Helical" evidence="9">
    <location>
        <begin position="505"/>
        <end position="531"/>
    </location>
</feature>
<accession>A0A3N1GJJ1</accession>
<keyword evidence="6 9" id="KW-1133">Transmembrane helix</keyword>
<feature type="transmembrane region" description="Helical" evidence="9">
    <location>
        <begin position="420"/>
        <end position="441"/>
    </location>
</feature>
<dbReference type="Gene3D" id="3.40.630.10">
    <property type="entry name" value="Zn peptidases"/>
    <property type="match status" value="1"/>
</dbReference>
<gene>
    <name evidence="11" type="ORF">EDD30_3222</name>
</gene>
<evidence type="ECO:0000256" key="8">
    <source>
        <dbReference type="ARBA" id="ARBA00031512"/>
    </source>
</evidence>
<feature type="transmembrane region" description="Helical" evidence="9">
    <location>
        <begin position="347"/>
        <end position="365"/>
    </location>
</feature>